<evidence type="ECO:0000313" key="3">
    <source>
        <dbReference type="Proteomes" id="UP000011096"/>
    </source>
</evidence>
<reference evidence="2 3" key="2">
    <citation type="submission" date="2020-04" db="EMBL/GenBank/DDBJ databases">
        <title>Genome sequencing and assembly of multiple isolates from the Colletotrichum gloeosporioides species complex.</title>
        <authorList>
            <person name="Gan P."/>
            <person name="Shirasu K."/>
        </authorList>
    </citation>
    <scope>NUCLEOTIDE SEQUENCE [LARGE SCALE GENOMIC DNA]</scope>
    <source>
        <strain evidence="2 3">Nara gc5</strain>
    </source>
</reference>
<comment type="caution">
    <text evidence="2">The sequence shown here is derived from an EMBL/GenBank/DDBJ whole genome shotgun (WGS) entry which is preliminary data.</text>
</comment>
<name>A0A7J6IS09_COLFN</name>
<dbReference type="OrthoDB" id="10271991at2759"/>
<sequence>MQVRETRNQQWQRPSNPQLAVSNPSIHTSIFGVVEPLKNMSPGSSGLVQWAATGFLIRCACSECNVTSSSRSLHGNTISEKDAISSQSCRGPEHAGERR</sequence>
<proteinExistence type="predicted"/>
<reference evidence="2 3" key="1">
    <citation type="submission" date="2012-08" db="EMBL/GenBank/DDBJ databases">
        <authorList>
            <person name="Gan P.H.P."/>
            <person name="Ikeda K."/>
            <person name="Irieda H."/>
            <person name="Narusaka M."/>
            <person name="O'Connell R.J."/>
            <person name="Narusaka Y."/>
            <person name="Takano Y."/>
            <person name="Kubo Y."/>
            <person name="Shirasu K."/>
        </authorList>
    </citation>
    <scope>NUCLEOTIDE SEQUENCE [LARGE SCALE GENOMIC DNA]</scope>
    <source>
        <strain evidence="2 3">Nara gc5</strain>
    </source>
</reference>
<dbReference type="GeneID" id="90980219"/>
<organism evidence="2 3">
    <name type="scientific">Colletotrichum fructicola (strain Nara gc5)</name>
    <name type="common">Anthracnose fungus</name>
    <name type="synonym">Colletotrichum gloeosporioides (strain Nara gc5)</name>
    <dbReference type="NCBI Taxonomy" id="1213859"/>
    <lineage>
        <taxon>Eukaryota</taxon>
        <taxon>Fungi</taxon>
        <taxon>Dikarya</taxon>
        <taxon>Ascomycota</taxon>
        <taxon>Pezizomycotina</taxon>
        <taxon>Sordariomycetes</taxon>
        <taxon>Hypocreomycetidae</taxon>
        <taxon>Glomerellales</taxon>
        <taxon>Glomerellaceae</taxon>
        <taxon>Colletotrichum</taxon>
        <taxon>Colletotrichum gloeosporioides species complex</taxon>
    </lineage>
</organism>
<gene>
    <name evidence="2" type="ORF">CGGC5_v012570</name>
</gene>
<evidence type="ECO:0000256" key="1">
    <source>
        <dbReference type="SAM" id="MobiDB-lite"/>
    </source>
</evidence>
<dbReference type="Proteomes" id="UP000011096">
    <property type="component" value="Unassembled WGS sequence"/>
</dbReference>
<protein>
    <submittedName>
        <fullName evidence="2">Uncharacterized protein</fullName>
    </submittedName>
</protein>
<feature type="compositionally biased region" description="Polar residues" evidence="1">
    <location>
        <begin position="8"/>
        <end position="23"/>
    </location>
</feature>
<dbReference type="AlphaFoldDB" id="A0A7J6IS09"/>
<dbReference type="EMBL" id="ANPB02000007">
    <property type="protein sequence ID" value="KAF4479340.1"/>
    <property type="molecule type" value="Genomic_DNA"/>
</dbReference>
<feature type="compositionally biased region" description="Polar residues" evidence="1">
    <location>
        <begin position="67"/>
        <end position="89"/>
    </location>
</feature>
<feature type="region of interest" description="Disordered" evidence="1">
    <location>
        <begin position="1"/>
        <end position="23"/>
    </location>
</feature>
<evidence type="ECO:0000313" key="2">
    <source>
        <dbReference type="EMBL" id="KAF4479340.1"/>
    </source>
</evidence>
<feature type="region of interest" description="Disordered" evidence="1">
    <location>
        <begin position="67"/>
        <end position="99"/>
    </location>
</feature>
<keyword evidence="3" id="KW-1185">Reference proteome</keyword>
<dbReference type="InParanoid" id="A0A7J6IS09"/>
<accession>A0A7J6IS09</accession>
<dbReference type="RefSeq" id="XP_066007961.1">
    <property type="nucleotide sequence ID" value="XM_066152718.1"/>
</dbReference>